<comment type="pathway">
    <text evidence="8">Carbohydrate metabolism; tricarboxylic acid cycle; succinate from succinyl-CoA (ligase route): step 1/1.</text>
</comment>
<keyword evidence="5 8" id="KW-0547">Nucleotide-binding</keyword>
<dbReference type="Gene3D" id="3.40.50.261">
    <property type="entry name" value="Succinyl-CoA synthetase domains"/>
    <property type="match status" value="1"/>
</dbReference>
<keyword evidence="3 8" id="KW-0436">Ligase</keyword>
<dbReference type="GO" id="GO:0042709">
    <property type="term" value="C:succinate-CoA ligase complex"/>
    <property type="evidence" value="ECO:0007669"/>
    <property type="project" value="TreeGrafter"/>
</dbReference>
<comment type="subunit">
    <text evidence="8">Heterotetramer of two alpha and two beta subunits.</text>
</comment>
<dbReference type="FunFam" id="3.30.470.20:FF:000002">
    <property type="entry name" value="Succinate--CoA ligase [ADP-forming] subunit beta"/>
    <property type="match status" value="1"/>
</dbReference>
<comment type="catalytic activity">
    <reaction evidence="8">
        <text>GTP + succinate + CoA = succinyl-CoA + GDP + phosphate</text>
        <dbReference type="Rhea" id="RHEA:22120"/>
        <dbReference type="ChEBI" id="CHEBI:30031"/>
        <dbReference type="ChEBI" id="CHEBI:37565"/>
        <dbReference type="ChEBI" id="CHEBI:43474"/>
        <dbReference type="ChEBI" id="CHEBI:57287"/>
        <dbReference type="ChEBI" id="CHEBI:57292"/>
        <dbReference type="ChEBI" id="CHEBI:58189"/>
    </reaction>
</comment>
<dbReference type="PROSITE" id="PS01217">
    <property type="entry name" value="SUCCINYL_COA_LIG_3"/>
    <property type="match status" value="1"/>
</dbReference>
<feature type="binding site" evidence="8">
    <location>
        <position position="191"/>
    </location>
    <ligand>
        <name>Mg(2+)</name>
        <dbReference type="ChEBI" id="CHEBI:18420"/>
    </ligand>
</feature>
<dbReference type="Pfam" id="PF00549">
    <property type="entry name" value="Ligase_CoA"/>
    <property type="match status" value="1"/>
</dbReference>
<dbReference type="Proteomes" id="UP000272474">
    <property type="component" value="Unassembled WGS sequence"/>
</dbReference>
<keyword evidence="7 8" id="KW-0460">Magnesium</keyword>
<comment type="caution">
    <text evidence="10">The sequence shown here is derived from an EMBL/GenBank/DDBJ whole genome shotgun (WGS) entry which is preliminary data.</text>
</comment>
<evidence type="ECO:0000256" key="2">
    <source>
        <dbReference type="ARBA" id="ARBA00022532"/>
    </source>
</evidence>
<proteinExistence type="inferred from homology"/>
<feature type="binding site" evidence="8">
    <location>
        <position position="45"/>
    </location>
    <ligand>
        <name>ATP</name>
        <dbReference type="ChEBI" id="CHEBI:30616"/>
    </ligand>
</feature>
<protein>
    <recommendedName>
        <fullName evidence="8">Succinate--CoA ligase [ADP-forming] subunit beta</fullName>
        <ecNumber evidence="8">6.2.1.5</ecNumber>
    </recommendedName>
    <alternativeName>
        <fullName evidence="8">Succinyl-CoA synthetase subunit beta</fullName>
        <shortName evidence="8">SCS-beta</shortName>
    </alternativeName>
</protein>
<comment type="catalytic activity">
    <reaction evidence="8">
        <text>succinate + ATP + CoA = succinyl-CoA + ADP + phosphate</text>
        <dbReference type="Rhea" id="RHEA:17661"/>
        <dbReference type="ChEBI" id="CHEBI:30031"/>
        <dbReference type="ChEBI" id="CHEBI:30616"/>
        <dbReference type="ChEBI" id="CHEBI:43474"/>
        <dbReference type="ChEBI" id="CHEBI:57287"/>
        <dbReference type="ChEBI" id="CHEBI:57292"/>
        <dbReference type="ChEBI" id="CHEBI:456216"/>
        <dbReference type="EC" id="6.2.1.5"/>
    </reaction>
</comment>
<dbReference type="PANTHER" id="PTHR11815:SF10">
    <property type="entry name" value="SUCCINATE--COA LIGASE [GDP-FORMING] SUBUNIT BETA, MITOCHONDRIAL"/>
    <property type="match status" value="1"/>
</dbReference>
<dbReference type="Pfam" id="PF08442">
    <property type="entry name" value="ATP-grasp_2"/>
    <property type="match status" value="1"/>
</dbReference>
<reference evidence="10 11" key="1">
    <citation type="journal article" date="2014" name="Int. J. Syst. Evol. Microbiol.">
        <title>Streptomyces hoynatensis sp. nov., isolated from deep marine sediment.</title>
        <authorList>
            <person name="Veyisoglu A."/>
            <person name="Sahin N."/>
        </authorList>
    </citation>
    <scope>NUCLEOTIDE SEQUENCE [LARGE SCALE GENOMIC DNA]</scope>
    <source>
        <strain evidence="10 11">KCTC 29097</strain>
    </source>
</reference>
<evidence type="ECO:0000256" key="1">
    <source>
        <dbReference type="ARBA" id="ARBA00009182"/>
    </source>
</evidence>
<dbReference type="PROSITE" id="PS50975">
    <property type="entry name" value="ATP_GRASP"/>
    <property type="match status" value="1"/>
</dbReference>
<dbReference type="InterPro" id="IPR005811">
    <property type="entry name" value="SUCC_ACL_C"/>
</dbReference>
<comment type="similarity">
    <text evidence="1 8">Belongs to the succinate/malate CoA ligase beta subunit family.</text>
</comment>
<evidence type="ECO:0000259" key="9">
    <source>
        <dbReference type="PROSITE" id="PS50975"/>
    </source>
</evidence>
<dbReference type="InterPro" id="IPR011761">
    <property type="entry name" value="ATP-grasp"/>
</dbReference>
<dbReference type="InterPro" id="IPR016102">
    <property type="entry name" value="Succinyl-CoA_synth-like"/>
</dbReference>
<comment type="function">
    <text evidence="8">Succinyl-CoA synthetase functions in the citric acid cycle (TCA), coupling the hydrolysis of succinyl-CoA to the synthesis of either ATP or GTP and thus represents the only step of substrate-level phosphorylation in the TCA. The beta subunit provides nucleotide specificity of the enzyme and binds the substrate succinate, while the binding sites for coenzyme A and phosphate are found in the alpha subunit.</text>
</comment>
<evidence type="ECO:0000256" key="3">
    <source>
        <dbReference type="ARBA" id="ARBA00022598"/>
    </source>
</evidence>
<dbReference type="GO" id="GO:0000287">
    <property type="term" value="F:magnesium ion binding"/>
    <property type="evidence" value="ECO:0007669"/>
    <property type="project" value="UniProtKB-UniRule"/>
</dbReference>
<feature type="binding site" evidence="8">
    <location>
        <begin position="52"/>
        <end position="54"/>
    </location>
    <ligand>
        <name>ATP</name>
        <dbReference type="ChEBI" id="CHEBI:30616"/>
    </ligand>
</feature>
<dbReference type="RefSeq" id="WP_120674447.1">
    <property type="nucleotide sequence ID" value="NZ_RBAL01000001.1"/>
</dbReference>
<dbReference type="GO" id="GO:0005829">
    <property type="term" value="C:cytosol"/>
    <property type="evidence" value="ECO:0007669"/>
    <property type="project" value="TreeGrafter"/>
</dbReference>
<dbReference type="HAMAP" id="MF_00558">
    <property type="entry name" value="Succ_CoA_beta"/>
    <property type="match status" value="1"/>
</dbReference>
<evidence type="ECO:0000256" key="8">
    <source>
        <dbReference type="HAMAP-Rule" id="MF_00558"/>
    </source>
</evidence>
<dbReference type="NCBIfam" id="TIGR01016">
    <property type="entry name" value="sucCoAbeta"/>
    <property type="match status" value="1"/>
</dbReference>
<keyword evidence="4 8" id="KW-0479">Metal-binding</keyword>
<feature type="binding site" evidence="8">
    <location>
        <position position="257"/>
    </location>
    <ligand>
        <name>substrate</name>
        <note>ligand shared with subunit alpha</note>
    </ligand>
</feature>
<dbReference type="GO" id="GO:0004775">
    <property type="term" value="F:succinate-CoA ligase (ADP-forming) activity"/>
    <property type="evidence" value="ECO:0007669"/>
    <property type="project" value="UniProtKB-UniRule"/>
</dbReference>
<dbReference type="GO" id="GO:0006099">
    <property type="term" value="P:tricarboxylic acid cycle"/>
    <property type="evidence" value="ECO:0007669"/>
    <property type="project" value="UniProtKB-UniRule"/>
</dbReference>
<dbReference type="InterPro" id="IPR013815">
    <property type="entry name" value="ATP_grasp_subdomain_1"/>
</dbReference>
<organism evidence="10 11">
    <name type="scientific">Streptomyces hoynatensis</name>
    <dbReference type="NCBI Taxonomy" id="1141874"/>
    <lineage>
        <taxon>Bacteria</taxon>
        <taxon>Bacillati</taxon>
        <taxon>Actinomycetota</taxon>
        <taxon>Actinomycetes</taxon>
        <taxon>Kitasatosporales</taxon>
        <taxon>Streptomycetaceae</taxon>
        <taxon>Streptomyces</taxon>
    </lineage>
</organism>
<feature type="domain" description="ATP-grasp" evidence="9">
    <location>
        <begin position="9"/>
        <end position="241"/>
    </location>
</feature>
<evidence type="ECO:0000313" key="11">
    <source>
        <dbReference type="Proteomes" id="UP000272474"/>
    </source>
</evidence>
<dbReference type="GO" id="GO:0005524">
    <property type="term" value="F:ATP binding"/>
    <property type="evidence" value="ECO:0007669"/>
    <property type="project" value="UniProtKB-UniRule"/>
</dbReference>
<evidence type="ECO:0000256" key="6">
    <source>
        <dbReference type="ARBA" id="ARBA00022840"/>
    </source>
</evidence>
<keyword evidence="2 8" id="KW-0816">Tricarboxylic acid cycle</keyword>
<comment type="cofactor">
    <cofactor evidence="8">
        <name>Mg(2+)</name>
        <dbReference type="ChEBI" id="CHEBI:18420"/>
    </cofactor>
    <text evidence="8">Binds 1 Mg(2+) ion per subunit.</text>
</comment>
<dbReference type="FunFam" id="3.40.50.261:FF:000007">
    <property type="entry name" value="Succinate--CoA ligase [ADP-forming] subunit beta"/>
    <property type="match status" value="1"/>
</dbReference>
<gene>
    <name evidence="8" type="primary">sucC</name>
    <name evidence="10" type="ORF">D7294_01165</name>
</gene>
<feature type="binding site" evidence="8">
    <location>
        <begin position="319"/>
        <end position="321"/>
    </location>
    <ligand>
        <name>substrate</name>
        <note>ligand shared with subunit alpha</note>
    </ligand>
</feature>
<dbReference type="InterPro" id="IPR013650">
    <property type="entry name" value="ATP-grasp_succ-CoA_synth-type"/>
</dbReference>
<feature type="binding site" evidence="8">
    <location>
        <position position="94"/>
    </location>
    <ligand>
        <name>ATP</name>
        <dbReference type="ChEBI" id="CHEBI:30616"/>
    </ligand>
</feature>
<evidence type="ECO:0000256" key="4">
    <source>
        <dbReference type="ARBA" id="ARBA00022723"/>
    </source>
</evidence>
<dbReference type="GO" id="GO:0004776">
    <property type="term" value="F:succinate-CoA ligase (GDP-forming) activity"/>
    <property type="evidence" value="ECO:0007669"/>
    <property type="project" value="RHEA"/>
</dbReference>
<dbReference type="EMBL" id="RBAL01000001">
    <property type="protein sequence ID" value="RKN46855.1"/>
    <property type="molecule type" value="Genomic_DNA"/>
</dbReference>
<dbReference type="Gene3D" id="3.30.1490.20">
    <property type="entry name" value="ATP-grasp fold, A domain"/>
    <property type="match status" value="1"/>
</dbReference>
<dbReference type="GO" id="GO:0006104">
    <property type="term" value="P:succinyl-CoA metabolic process"/>
    <property type="evidence" value="ECO:0007669"/>
    <property type="project" value="TreeGrafter"/>
</dbReference>
<comment type="caution">
    <text evidence="8">Lacks conserved residue(s) required for the propagation of feature annotation.</text>
</comment>
<feature type="binding site" evidence="8">
    <location>
        <position position="99"/>
    </location>
    <ligand>
        <name>ATP</name>
        <dbReference type="ChEBI" id="CHEBI:30616"/>
    </ligand>
</feature>
<dbReference type="FunFam" id="3.30.1490.20:FF:000014">
    <property type="entry name" value="Succinate--CoA ligase [ADP-forming] subunit beta"/>
    <property type="match status" value="1"/>
</dbReference>
<dbReference type="InterPro" id="IPR017866">
    <property type="entry name" value="Succ-CoA_synthase_bsu_CS"/>
</dbReference>
<accession>A0A3A9ZFB7</accession>
<dbReference type="PIRSF" id="PIRSF001554">
    <property type="entry name" value="SucCS_beta"/>
    <property type="match status" value="1"/>
</dbReference>
<dbReference type="EC" id="6.2.1.5" evidence="8"/>
<dbReference type="SUPFAM" id="SSF52210">
    <property type="entry name" value="Succinyl-CoA synthetase domains"/>
    <property type="match status" value="1"/>
</dbReference>
<evidence type="ECO:0000256" key="7">
    <source>
        <dbReference type="ARBA" id="ARBA00022842"/>
    </source>
</evidence>
<keyword evidence="6 8" id="KW-0067">ATP-binding</keyword>
<feature type="binding site" evidence="8">
    <location>
        <position position="205"/>
    </location>
    <ligand>
        <name>Mg(2+)</name>
        <dbReference type="ChEBI" id="CHEBI:18420"/>
    </ligand>
</feature>
<dbReference type="NCBIfam" id="NF001913">
    <property type="entry name" value="PRK00696.1"/>
    <property type="match status" value="1"/>
</dbReference>
<dbReference type="OrthoDB" id="9802602at2"/>
<dbReference type="PANTHER" id="PTHR11815">
    <property type="entry name" value="SUCCINYL-COA SYNTHETASE BETA CHAIN"/>
    <property type="match status" value="1"/>
</dbReference>
<evidence type="ECO:0000256" key="5">
    <source>
        <dbReference type="ARBA" id="ARBA00022741"/>
    </source>
</evidence>
<dbReference type="Gene3D" id="3.30.470.20">
    <property type="entry name" value="ATP-grasp fold, B domain"/>
    <property type="match status" value="1"/>
</dbReference>
<dbReference type="SUPFAM" id="SSF56059">
    <property type="entry name" value="Glutathione synthetase ATP-binding domain-like"/>
    <property type="match status" value="1"/>
</dbReference>
<dbReference type="AlphaFoldDB" id="A0A3A9ZFB7"/>
<keyword evidence="11" id="KW-1185">Reference proteome</keyword>
<dbReference type="InterPro" id="IPR005809">
    <property type="entry name" value="Succ_CoA_ligase-like_bsu"/>
</dbReference>
<evidence type="ECO:0000313" key="10">
    <source>
        <dbReference type="EMBL" id="RKN46855.1"/>
    </source>
</evidence>
<name>A0A3A9ZFB7_9ACTN</name>
<sequence length="391" mass="41095">MDLFEYQAKDLFAKHDVPVLAGEVIETPEAAREVAERLGGRAVVKAQVKTGGRGKAGGVKLAADPEDAVEKARAILGMDIKGHTVHRVMLAETADIAEEYYVSFLLDRTNRTFLAMASIEGGMEIEEVAATKPEALARIPVDPIDGVTEAKAREIVQAARFPEEVAGQVVEVLQRLWTVFIEEDALLVEVNPLVKTAEGKIIALDGKVSLDANAEFRQPGHAALEDKAAANPLEAAAKERGLNYVKLEGGSVGIIGNGAGLVMSTLDVVAYAGEAHGGVKPANFLDIGGGASAEVMANGLEIILGDPEVKSVFVNVFGGITACDAVANGIVQALELLKSKGENVSKPLVVRLDGNNAELGRKILTDADHPLVEQVDTMDGAANRAAELAAK</sequence>
<dbReference type="UniPathway" id="UPA00223">
    <property type="reaction ID" value="UER00999"/>
</dbReference>